<proteinExistence type="predicted"/>
<dbReference type="Pfam" id="PF10065">
    <property type="entry name" value="DUF2303"/>
    <property type="match status" value="1"/>
</dbReference>
<dbReference type="InterPro" id="IPR019276">
    <property type="entry name" value="DUF2303"/>
</dbReference>
<name>A0ABS1Y9P5_9ACTN</name>
<protein>
    <submittedName>
        <fullName evidence="1">DUF2303 family protein</fullName>
    </submittedName>
</protein>
<gene>
    <name evidence="1" type="ORF">JM949_00895</name>
</gene>
<sequence length="271" mass="29511">MTTEAQTIVDTALTAAAPQQLALGGYWIVNTPHGVERIDLTGDQYRDQPRRKTGTATVRDVPSFLAYYAKHASPTAEVYADRDRNTVTAILDAHTPHGGAPEWQQHRVTLALRHSDAFKAWHRASGDLMAQTTFAEFVEDHRTDVLDPTAADLLELAQTFQATTKVSFKSSNLLKSGQRQLSYVEQIDASGGQRGDLLIPDHLQLAIAVYEGATVADAVTARLRYRIDGDGRLRIGVILDQLTDVIATAFEGVITEIDAAVPVPVLRGTPA</sequence>
<keyword evidence="2" id="KW-1185">Reference proteome</keyword>
<evidence type="ECO:0000313" key="2">
    <source>
        <dbReference type="Proteomes" id="UP000622245"/>
    </source>
</evidence>
<organism evidence="1 2">
    <name type="scientific">Micromonospora tarensis</name>
    <dbReference type="NCBI Taxonomy" id="2806100"/>
    <lineage>
        <taxon>Bacteria</taxon>
        <taxon>Bacillati</taxon>
        <taxon>Actinomycetota</taxon>
        <taxon>Actinomycetes</taxon>
        <taxon>Micromonosporales</taxon>
        <taxon>Micromonosporaceae</taxon>
        <taxon>Micromonospora</taxon>
    </lineage>
</organism>
<reference evidence="1 2" key="1">
    <citation type="submission" date="2021-01" db="EMBL/GenBank/DDBJ databases">
        <title>Draft genome sequence of Micromonospora sp. strain STR1s_6.</title>
        <authorList>
            <person name="Karlyshev A."/>
            <person name="Jawad R."/>
        </authorList>
    </citation>
    <scope>NUCLEOTIDE SEQUENCE [LARGE SCALE GENOMIC DNA]</scope>
    <source>
        <strain evidence="1 2">STR1S-6</strain>
    </source>
</reference>
<dbReference type="RefSeq" id="WP_203146548.1">
    <property type="nucleotide sequence ID" value="NZ_JAEVHL010000002.1"/>
</dbReference>
<accession>A0ABS1Y9P5</accession>
<evidence type="ECO:0000313" key="1">
    <source>
        <dbReference type="EMBL" id="MBM0274118.1"/>
    </source>
</evidence>
<dbReference type="Proteomes" id="UP000622245">
    <property type="component" value="Unassembled WGS sequence"/>
</dbReference>
<comment type="caution">
    <text evidence="1">The sequence shown here is derived from an EMBL/GenBank/DDBJ whole genome shotgun (WGS) entry which is preliminary data.</text>
</comment>
<dbReference type="EMBL" id="JAEVHL010000002">
    <property type="protein sequence ID" value="MBM0274118.1"/>
    <property type="molecule type" value="Genomic_DNA"/>
</dbReference>